<gene>
    <name evidence="1" type="ORF">GT037_007614</name>
</gene>
<sequence>MEPERYRNPAIGVAAHEGPLPSRDFFVNARPDSTLTALYPGPGKTSLFDDRR</sequence>
<reference evidence="1" key="1">
    <citation type="submission" date="2020-01" db="EMBL/GenBank/DDBJ databases">
        <authorList>
            <person name="Feng Z.H.Z."/>
        </authorList>
    </citation>
    <scope>NUCLEOTIDE SEQUENCE</scope>
    <source>
        <strain evidence="1">CBS107.38</strain>
    </source>
</reference>
<dbReference type="GeneID" id="62205839"/>
<organism evidence="1 2">
    <name type="scientific">Alternaria burnsii</name>
    <dbReference type="NCBI Taxonomy" id="1187904"/>
    <lineage>
        <taxon>Eukaryota</taxon>
        <taxon>Fungi</taxon>
        <taxon>Dikarya</taxon>
        <taxon>Ascomycota</taxon>
        <taxon>Pezizomycotina</taxon>
        <taxon>Dothideomycetes</taxon>
        <taxon>Pleosporomycetidae</taxon>
        <taxon>Pleosporales</taxon>
        <taxon>Pleosporineae</taxon>
        <taxon>Pleosporaceae</taxon>
        <taxon>Alternaria</taxon>
        <taxon>Alternaria sect. Alternaria</taxon>
    </lineage>
</organism>
<dbReference type="AlphaFoldDB" id="A0A8H7B0R0"/>
<protein>
    <submittedName>
        <fullName evidence="1">Uncharacterized protein</fullName>
    </submittedName>
</protein>
<evidence type="ECO:0000313" key="1">
    <source>
        <dbReference type="EMBL" id="KAF7674854.1"/>
    </source>
</evidence>
<evidence type="ECO:0000313" key="2">
    <source>
        <dbReference type="Proteomes" id="UP000596902"/>
    </source>
</evidence>
<keyword evidence="2" id="KW-1185">Reference proteome</keyword>
<dbReference type="Proteomes" id="UP000596902">
    <property type="component" value="Unassembled WGS sequence"/>
</dbReference>
<dbReference type="EMBL" id="JAAABM010000010">
    <property type="protein sequence ID" value="KAF7674854.1"/>
    <property type="molecule type" value="Genomic_DNA"/>
</dbReference>
<name>A0A8H7B0R0_9PLEO</name>
<reference evidence="1" key="2">
    <citation type="submission" date="2020-08" db="EMBL/GenBank/DDBJ databases">
        <title>Draft Genome Sequence of Cumin Blight Pathogen Alternaria burnsii.</title>
        <authorList>
            <person name="Feng Z."/>
        </authorList>
    </citation>
    <scope>NUCLEOTIDE SEQUENCE</scope>
    <source>
        <strain evidence="1">CBS107.38</strain>
    </source>
</reference>
<comment type="caution">
    <text evidence="1">The sequence shown here is derived from an EMBL/GenBank/DDBJ whole genome shotgun (WGS) entry which is preliminary data.</text>
</comment>
<accession>A0A8H7B0R0</accession>
<proteinExistence type="predicted"/>
<dbReference type="RefSeq" id="XP_038785149.1">
    <property type="nucleotide sequence ID" value="XM_038932661.1"/>
</dbReference>